<feature type="compositionally biased region" description="Polar residues" evidence="1">
    <location>
        <begin position="44"/>
        <end position="64"/>
    </location>
</feature>
<feature type="region of interest" description="Disordered" evidence="1">
    <location>
        <begin position="923"/>
        <end position="1156"/>
    </location>
</feature>
<protein>
    <submittedName>
        <fullName evidence="2">Uncharacterized protein</fullName>
    </submittedName>
</protein>
<dbReference type="PANTHER" id="PTHR34536">
    <property type="entry name" value="DENTIN SIALOPHOSPHOPROTEIN-LIKE PROTEIN"/>
    <property type="match status" value="1"/>
</dbReference>
<feature type="compositionally biased region" description="Basic and acidic residues" evidence="1">
    <location>
        <begin position="31"/>
        <end position="41"/>
    </location>
</feature>
<feature type="compositionally biased region" description="Basic and acidic residues" evidence="1">
    <location>
        <begin position="1180"/>
        <end position="1189"/>
    </location>
</feature>
<evidence type="ECO:0000256" key="1">
    <source>
        <dbReference type="SAM" id="MobiDB-lite"/>
    </source>
</evidence>
<feature type="compositionally biased region" description="Basic and acidic residues" evidence="1">
    <location>
        <begin position="696"/>
        <end position="705"/>
    </location>
</feature>
<feature type="region of interest" description="Disordered" evidence="1">
    <location>
        <begin position="633"/>
        <end position="654"/>
    </location>
</feature>
<feature type="compositionally biased region" description="Low complexity" evidence="1">
    <location>
        <begin position="315"/>
        <end position="324"/>
    </location>
</feature>
<feature type="region of interest" description="Disordered" evidence="1">
    <location>
        <begin position="1253"/>
        <end position="1318"/>
    </location>
</feature>
<name>A0AAV0DUH8_9ASTE</name>
<dbReference type="EMBL" id="CAMAPF010000166">
    <property type="protein sequence ID" value="CAH9110162.1"/>
    <property type="molecule type" value="Genomic_DNA"/>
</dbReference>
<feature type="compositionally biased region" description="Polar residues" evidence="1">
    <location>
        <begin position="460"/>
        <end position="474"/>
    </location>
</feature>
<evidence type="ECO:0000313" key="3">
    <source>
        <dbReference type="Proteomes" id="UP001152523"/>
    </source>
</evidence>
<reference evidence="2" key="1">
    <citation type="submission" date="2022-07" db="EMBL/GenBank/DDBJ databases">
        <authorList>
            <person name="Macas J."/>
            <person name="Novak P."/>
            <person name="Neumann P."/>
        </authorList>
    </citation>
    <scope>NUCLEOTIDE SEQUENCE</scope>
</reference>
<dbReference type="Proteomes" id="UP001152523">
    <property type="component" value="Unassembled WGS sequence"/>
</dbReference>
<feature type="region of interest" description="Disordered" evidence="1">
    <location>
        <begin position="1334"/>
        <end position="1358"/>
    </location>
</feature>
<feature type="region of interest" description="Disordered" evidence="1">
    <location>
        <begin position="310"/>
        <end position="333"/>
    </location>
</feature>
<sequence length="1358" mass="149754">MQTSSSLIGIPIKKRRFPFVLPSSPPTEEPSSCHDESDAKKRQSGSIPRSSFNPVDDINSANKSDLSKNPLVEGNQERLADVKEDGTSTKLTKQPSGTKATEADDVFVQPSEEPSGLKPIEANASSVQLMDGSSGSKPSHTKNSSVQYTEKHSASRPAEMEFILDQSTLDGSKSFLSSKVTCPFQSSQENITFAQSNGESSGSKLQVSNAKACLCHADNVDNGVKADLAENSIGVVENTNVGVKMETMIKQDDCHIKIQPSVHPGSAKLSTGLSQMQINSLGLQGIGGSELSGNLDPYLLSLSLNKEKGTTQMGNSNSVSSNVSRDTDRSNWDLNTTMDTWESSGEGFQEKDNICNMGKSSLSPYGMDGACNDKGKQVCGSPEQICHFSATCIQSSLPYKSADSLCLSLGSTFRGLDLSRAQFCSMSSKADSISHSNAPPRTIMNLNSVGCGNVKEEPIDNSSRPDYTGSSNSTAKILTSSNSLKLKLIEEGNIEPIKVDIQKVIEKKSIKSELMQEPNQETCERMSSMELHQSAGNVAPSKECSTFCVPLTPEKPFTTKLPSFSEFSVSGELSNQSEHSVHTKEVNICKNALDQINAGVVTRNEHSALEELNAPGSKAEVVNVDSSKTSYLKQANEQPHSLAASGEGSLSGEQDMNISADMEEESYGYDYGSDSHHHTFIEGRSSGKEDDDYEDGEVREPVLESNSEKPIVEGSDTEKVIESHSCPVGALGDDNVVQSGVAGKDETIIYHQMRTITNCMEDCGGISVSEKIVDQLSERDGSASISISEIVPEIWFHDAMPANDDTHQMHFDKGADNRQGVDSIEGVLCDVSLNGSNETGVTVSKISVDEDAIGTDEGEKLNSCLVNPETPLNGNDSKDCCAVKSRIINLPRASHSTSPSKSRPVEGGFSLSSRSGRGRFFDVQDGNFHPSGNRSEMYGDGSNKYTRDRFRERTYERSNQVSFMRGRGRGSGRFGRTRRDWDSDRHFSYNNNNNRMDDYSFGSRHKQRASAIDDANVERNDFDISPSDGAVLGPSSRGRKLLNSGSPSFRHSSSRRLSPVDKGIQRHGTRIPRNNSPPSRCTDEDSSEMVGHGHGERFDMIDSSYNRRDGQFTRGKKMFPTSIQRRGGYSRVRSKSPDESSQRHSPSAPWCSSRRRAMEGLDESPVIYHRVDRMRSPAECDHFSEDMAPRRRNSPSYAGPRSTNNMRDVDAMHEKSPSNHHLFARNARRHEGMNRRERVDNDDYYCGPVNSSRKYSDRRGISHSFRPPYNNNNNENENFRFHPGDDGPRSFRCSSDEDSEFLERNSTREREREFDGRMKNGTRIAHSWRMRNAEEQEGNYRPNAPQVWHGDGMKRRRF</sequence>
<comment type="caution">
    <text evidence="2">The sequence shown here is derived from an EMBL/GenBank/DDBJ whole genome shotgun (WGS) entry which is preliminary data.</text>
</comment>
<feature type="region of interest" description="Disordered" evidence="1">
    <location>
        <begin position="454"/>
        <end position="474"/>
    </location>
</feature>
<feature type="compositionally biased region" description="Basic and acidic residues" evidence="1">
    <location>
        <begin position="1091"/>
        <end position="1111"/>
    </location>
</feature>
<feature type="compositionally biased region" description="Basic and acidic residues" evidence="1">
    <location>
        <begin position="945"/>
        <end position="956"/>
    </location>
</feature>
<feature type="compositionally biased region" description="Basic and acidic residues" evidence="1">
    <location>
        <begin position="1277"/>
        <end position="1289"/>
    </location>
</feature>
<evidence type="ECO:0000313" key="2">
    <source>
        <dbReference type="EMBL" id="CAH9110162.1"/>
    </source>
</evidence>
<feature type="compositionally biased region" description="Polar residues" evidence="1">
    <location>
        <begin position="123"/>
        <end position="148"/>
    </location>
</feature>
<feature type="compositionally biased region" description="Basic and acidic residues" evidence="1">
    <location>
        <begin position="1301"/>
        <end position="1318"/>
    </location>
</feature>
<feature type="region of interest" description="Disordered" evidence="1">
    <location>
        <begin position="1180"/>
        <end position="1207"/>
    </location>
</feature>
<feature type="compositionally biased region" description="Polar residues" evidence="1">
    <location>
        <begin position="88"/>
        <end position="99"/>
    </location>
</feature>
<feature type="compositionally biased region" description="Low complexity" evidence="1">
    <location>
        <begin position="641"/>
        <end position="653"/>
    </location>
</feature>
<feature type="region of interest" description="Disordered" evidence="1">
    <location>
        <begin position="667"/>
        <end position="705"/>
    </location>
</feature>
<accession>A0AAV0DUH8</accession>
<proteinExistence type="predicted"/>
<feature type="compositionally biased region" description="Low complexity" evidence="1">
    <location>
        <begin position="1044"/>
        <end position="1057"/>
    </location>
</feature>
<keyword evidence="3" id="KW-1185">Reference proteome</keyword>
<feature type="compositionally biased region" description="Basic and acidic residues" evidence="1">
    <location>
        <begin position="673"/>
        <end position="688"/>
    </location>
</feature>
<feature type="compositionally biased region" description="Basic and acidic residues" evidence="1">
    <location>
        <begin position="977"/>
        <end position="987"/>
    </location>
</feature>
<feature type="compositionally biased region" description="Basic and acidic residues" evidence="1">
    <location>
        <begin position="75"/>
        <end position="87"/>
    </location>
</feature>
<dbReference type="PANTHER" id="PTHR34536:SF4">
    <property type="entry name" value="BTZ DOMAIN-CONTAINING PROTEIN"/>
    <property type="match status" value="1"/>
</dbReference>
<gene>
    <name evidence="2" type="ORF">CEPIT_LOCUS19038</name>
</gene>
<organism evidence="2 3">
    <name type="scientific">Cuscuta epithymum</name>
    <dbReference type="NCBI Taxonomy" id="186058"/>
    <lineage>
        <taxon>Eukaryota</taxon>
        <taxon>Viridiplantae</taxon>
        <taxon>Streptophyta</taxon>
        <taxon>Embryophyta</taxon>
        <taxon>Tracheophyta</taxon>
        <taxon>Spermatophyta</taxon>
        <taxon>Magnoliopsida</taxon>
        <taxon>eudicotyledons</taxon>
        <taxon>Gunneridae</taxon>
        <taxon>Pentapetalae</taxon>
        <taxon>asterids</taxon>
        <taxon>lamiids</taxon>
        <taxon>Solanales</taxon>
        <taxon>Convolvulaceae</taxon>
        <taxon>Cuscuteae</taxon>
        <taxon>Cuscuta</taxon>
        <taxon>Cuscuta subgen. Cuscuta</taxon>
    </lineage>
</organism>
<feature type="region of interest" description="Disordered" evidence="1">
    <location>
        <begin position="1"/>
        <end position="156"/>
    </location>
</feature>